<name>A0ABX2CMQ5_9BRAD</name>
<sequence>MRGIKRRKSGSADRQLQKRTSTMAVRQDLPLVHITAVGNAREIVSSGDLEIRKCRAFQKELLYFFAVRLAYRLKDGDEKSHQINRFPFVFIVRPDALKTPYHVYPFDTGAAIKGVFDSQADPYIPLDDYELEPTLEAAARHIKWAFGSLEDYLEGNLRPDILDDVPMHETVTRGYVDIARQARTGSNKPDKRASAVEIAVNHGVPLKDNVLLAILPKQYLEEDGQPANDDFISLLQQRNVPWDHYDWQPNKTPNEFQQEINRVAIRFFKSQGLIR</sequence>
<evidence type="ECO:0000313" key="2">
    <source>
        <dbReference type="EMBL" id="NPU69481.1"/>
    </source>
</evidence>
<accession>A0ABX2CMQ5</accession>
<proteinExistence type="predicted"/>
<evidence type="ECO:0000256" key="1">
    <source>
        <dbReference type="SAM" id="MobiDB-lite"/>
    </source>
</evidence>
<organism evidence="2 3">
    <name type="scientific">Bradyrhizobium aeschynomenes</name>
    <dbReference type="NCBI Taxonomy" id="2734909"/>
    <lineage>
        <taxon>Bacteria</taxon>
        <taxon>Pseudomonadati</taxon>
        <taxon>Pseudomonadota</taxon>
        <taxon>Alphaproteobacteria</taxon>
        <taxon>Hyphomicrobiales</taxon>
        <taxon>Nitrobacteraceae</taxon>
        <taxon>Bradyrhizobium</taxon>
    </lineage>
</organism>
<dbReference type="RefSeq" id="WP_172114540.1">
    <property type="nucleotide sequence ID" value="NZ_JABFDM010000001.1"/>
</dbReference>
<protein>
    <submittedName>
        <fullName evidence="2">Uncharacterized protein</fullName>
    </submittedName>
</protein>
<keyword evidence="3" id="KW-1185">Reference proteome</keyword>
<dbReference type="EMBL" id="JABFDN010000018">
    <property type="protein sequence ID" value="NPU69481.1"/>
    <property type="molecule type" value="Genomic_DNA"/>
</dbReference>
<reference evidence="2" key="1">
    <citation type="submission" date="2020-05" db="EMBL/GenBank/DDBJ databases">
        <title>Nod-independent and nitrogen-fixing Bradyrhizobium aeschynomene sp. nov. isolated from nodules of Aeschynomene indica.</title>
        <authorList>
            <person name="Zhang Z."/>
        </authorList>
    </citation>
    <scope>NUCLEOTIDE SEQUENCE</scope>
    <source>
        <strain evidence="2">83012</strain>
    </source>
</reference>
<dbReference type="Proteomes" id="UP000886476">
    <property type="component" value="Unassembled WGS sequence"/>
</dbReference>
<feature type="region of interest" description="Disordered" evidence="1">
    <location>
        <begin position="1"/>
        <end position="20"/>
    </location>
</feature>
<comment type="caution">
    <text evidence="2">The sequence shown here is derived from an EMBL/GenBank/DDBJ whole genome shotgun (WGS) entry which is preliminary data.</text>
</comment>
<evidence type="ECO:0000313" key="3">
    <source>
        <dbReference type="Proteomes" id="UP000886476"/>
    </source>
</evidence>
<gene>
    <name evidence="2" type="ORF">HL667_31065</name>
</gene>